<dbReference type="Proteomes" id="UP000094580">
    <property type="component" value="Unassembled WGS sequence"/>
</dbReference>
<comment type="caution">
    <text evidence="2">The sequence shown here is derived from an EMBL/GenBank/DDBJ whole genome shotgun (WGS) entry which is preliminary data.</text>
</comment>
<reference evidence="2 3" key="1">
    <citation type="submission" date="2016-07" db="EMBL/GenBank/DDBJ databases">
        <authorList>
            <person name="Townsley L."/>
            <person name="Shank E.A."/>
        </authorList>
    </citation>
    <scope>NUCLEOTIDE SEQUENCE [LARGE SCALE GENOMIC DNA]</scope>
    <source>
        <strain evidence="2 3">CH01</strain>
    </source>
</reference>
<accession>A0ABX2ZLA3</accession>
<keyword evidence="1" id="KW-1133">Transmembrane helix</keyword>
<feature type="transmembrane region" description="Helical" evidence="1">
    <location>
        <begin position="12"/>
        <end position="31"/>
    </location>
</feature>
<proteinExistence type="predicted"/>
<evidence type="ECO:0000256" key="1">
    <source>
        <dbReference type="SAM" id="Phobius"/>
    </source>
</evidence>
<keyword evidence="1" id="KW-0472">Membrane</keyword>
<organism evidence="2 3">
    <name type="scientific">Gottfriedia luciferensis</name>
    <dbReference type="NCBI Taxonomy" id="178774"/>
    <lineage>
        <taxon>Bacteria</taxon>
        <taxon>Bacillati</taxon>
        <taxon>Bacillota</taxon>
        <taxon>Bacilli</taxon>
        <taxon>Bacillales</taxon>
        <taxon>Bacillaceae</taxon>
        <taxon>Gottfriedia</taxon>
    </lineage>
</organism>
<evidence type="ECO:0000313" key="3">
    <source>
        <dbReference type="Proteomes" id="UP000094580"/>
    </source>
</evidence>
<gene>
    <name evidence="2" type="ORF">BED47_12695</name>
</gene>
<evidence type="ECO:0000313" key="2">
    <source>
        <dbReference type="EMBL" id="ODG90187.1"/>
    </source>
</evidence>
<sequence length="111" mass="12959">MKTIYTTSSFSNWILACLVNVLIIWLCSLFAHLVNWKYADMGFFLYFVILVFYIICLKLNEGFPALFRKFVLRKKFDLVKVSAYEVTIILVAIFHVVRAIVIYKDALSSVF</sequence>
<keyword evidence="3" id="KW-1185">Reference proteome</keyword>
<keyword evidence="1" id="KW-0812">Transmembrane</keyword>
<dbReference type="PROSITE" id="PS51257">
    <property type="entry name" value="PROKAR_LIPOPROTEIN"/>
    <property type="match status" value="1"/>
</dbReference>
<name>A0ABX2ZLA3_9BACI</name>
<feature type="transmembrane region" description="Helical" evidence="1">
    <location>
        <begin position="43"/>
        <end position="60"/>
    </location>
</feature>
<feature type="transmembrane region" description="Helical" evidence="1">
    <location>
        <begin position="81"/>
        <end position="103"/>
    </location>
</feature>
<protein>
    <submittedName>
        <fullName evidence="2">Uncharacterized protein</fullName>
    </submittedName>
</protein>
<dbReference type="EMBL" id="MDKC01000035">
    <property type="protein sequence ID" value="ODG90187.1"/>
    <property type="molecule type" value="Genomic_DNA"/>
</dbReference>